<dbReference type="GO" id="GO:0005829">
    <property type="term" value="C:cytosol"/>
    <property type="evidence" value="ECO:0007669"/>
    <property type="project" value="TreeGrafter"/>
</dbReference>
<dbReference type="GO" id="GO:0140663">
    <property type="term" value="F:ATP-dependent FeS chaperone activity"/>
    <property type="evidence" value="ECO:0007669"/>
    <property type="project" value="InterPro"/>
</dbReference>
<gene>
    <name evidence="6" type="ORF">F2Q70_00010191</name>
</gene>
<organism evidence="6">
    <name type="scientific">Brassica cretica</name>
    <name type="common">Mustard</name>
    <dbReference type="NCBI Taxonomy" id="69181"/>
    <lineage>
        <taxon>Eukaryota</taxon>
        <taxon>Viridiplantae</taxon>
        <taxon>Streptophyta</taxon>
        <taxon>Embryophyta</taxon>
        <taxon>Tracheophyta</taxon>
        <taxon>Spermatophyta</taxon>
        <taxon>Magnoliopsida</taxon>
        <taxon>eudicotyledons</taxon>
        <taxon>Gunneridae</taxon>
        <taxon>Pentapetalae</taxon>
        <taxon>rosids</taxon>
        <taxon>malvids</taxon>
        <taxon>Brassicales</taxon>
        <taxon>Brassicaceae</taxon>
        <taxon>Brassiceae</taxon>
        <taxon>Brassica</taxon>
    </lineage>
</organism>
<keyword evidence="1" id="KW-0479">Metal-binding</keyword>
<evidence type="ECO:0000256" key="4">
    <source>
        <dbReference type="ARBA" id="ARBA00023004"/>
    </source>
</evidence>
<dbReference type="InterPro" id="IPR033756">
    <property type="entry name" value="YlxH/NBP35"/>
</dbReference>
<evidence type="ECO:0008006" key="7">
    <source>
        <dbReference type="Google" id="ProtNLM"/>
    </source>
</evidence>
<comment type="caution">
    <text evidence="6">The sequence shown here is derived from an EMBL/GenBank/DDBJ whole genome shotgun (WGS) entry which is preliminary data.</text>
</comment>
<evidence type="ECO:0000313" key="6">
    <source>
        <dbReference type="EMBL" id="KAF2610856.1"/>
    </source>
</evidence>
<evidence type="ECO:0000256" key="3">
    <source>
        <dbReference type="ARBA" id="ARBA00022840"/>
    </source>
</evidence>
<dbReference type="Gene3D" id="3.40.50.300">
    <property type="entry name" value="P-loop containing nucleotide triphosphate hydrolases"/>
    <property type="match status" value="1"/>
</dbReference>
<dbReference type="GO" id="GO:0005524">
    <property type="term" value="F:ATP binding"/>
    <property type="evidence" value="ECO:0007669"/>
    <property type="project" value="UniProtKB-KW"/>
</dbReference>
<dbReference type="SUPFAM" id="SSF52540">
    <property type="entry name" value="P-loop containing nucleoside triphosphate hydrolases"/>
    <property type="match status" value="1"/>
</dbReference>
<accession>A0A8S9M072</accession>
<reference evidence="6" key="1">
    <citation type="submission" date="2019-12" db="EMBL/GenBank/DDBJ databases">
        <title>Genome sequencing and annotation of Brassica cretica.</title>
        <authorList>
            <person name="Studholme D.J."/>
            <person name="Sarris P.F."/>
        </authorList>
    </citation>
    <scope>NUCLEOTIDE SEQUENCE</scope>
    <source>
        <strain evidence="6">PFS-102/07</strain>
        <tissue evidence="6">Leaf</tissue>
    </source>
</reference>
<dbReference type="PANTHER" id="PTHR23264:SF19">
    <property type="entry name" value="CYTOSOLIC FE-S CLUSTER ASSEMBLY FACTOR NUBP2"/>
    <property type="match status" value="1"/>
</dbReference>
<keyword evidence="4" id="KW-0408">Iron</keyword>
<dbReference type="InterPro" id="IPR019591">
    <property type="entry name" value="Mrp/NBP35_ATP-bd"/>
</dbReference>
<dbReference type="InterPro" id="IPR027417">
    <property type="entry name" value="P-loop_NTPase"/>
</dbReference>
<dbReference type="GO" id="GO:0051536">
    <property type="term" value="F:iron-sulfur cluster binding"/>
    <property type="evidence" value="ECO:0007669"/>
    <property type="project" value="UniProtKB-KW"/>
</dbReference>
<keyword evidence="3" id="KW-0067">ATP-binding</keyword>
<proteinExistence type="predicted"/>
<protein>
    <recommendedName>
        <fullName evidence="7">CobQ/CobB/MinD/ParA nucleotide binding domain-containing protein</fullName>
    </recommendedName>
</protein>
<dbReference type="EMBL" id="QGKY02000089">
    <property type="protein sequence ID" value="KAF2610856.1"/>
    <property type="molecule type" value="Genomic_DNA"/>
</dbReference>
<sequence length="220" mass="24399">MSGLCQPLADLKFMKLLHTEHGSSVNVTKDIMIYVYHVISCIRENALELLNVLAYSEVIDRSRGGAESVTAVMQRVCREMGVLFLGSFALYPQLCKAAEQGKSCFQGDNKCFVSAPALKASTVSVYMRFWILEQLDRNSRQYTSKGLRLTWLSSKGGVGKSTFSAQLSFALSGMDHQVGLMEIDICGPSMPKMLGLEAHEIHQSNLRWSLVYVGDNFGNK</sequence>
<name>A0A8S9M072_BRACR</name>
<dbReference type="AlphaFoldDB" id="A0A8S9M072"/>
<dbReference type="GO" id="GO:0016226">
    <property type="term" value="P:iron-sulfur cluster assembly"/>
    <property type="evidence" value="ECO:0007669"/>
    <property type="project" value="InterPro"/>
</dbReference>
<dbReference type="Pfam" id="PF10609">
    <property type="entry name" value="ParA"/>
    <property type="match status" value="1"/>
</dbReference>
<keyword evidence="2" id="KW-0547">Nucleotide-binding</keyword>
<evidence type="ECO:0000256" key="2">
    <source>
        <dbReference type="ARBA" id="ARBA00022741"/>
    </source>
</evidence>
<evidence type="ECO:0000256" key="1">
    <source>
        <dbReference type="ARBA" id="ARBA00022723"/>
    </source>
</evidence>
<dbReference type="GO" id="GO:0046872">
    <property type="term" value="F:metal ion binding"/>
    <property type="evidence" value="ECO:0007669"/>
    <property type="project" value="UniProtKB-KW"/>
</dbReference>
<evidence type="ECO:0000256" key="5">
    <source>
        <dbReference type="ARBA" id="ARBA00023014"/>
    </source>
</evidence>
<keyword evidence="5" id="KW-0411">Iron-sulfur</keyword>
<dbReference type="PANTHER" id="PTHR23264">
    <property type="entry name" value="NUCLEOTIDE-BINDING PROTEIN NBP35 YEAST -RELATED"/>
    <property type="match status" value="1"/>
</dbReference>